<feature type="transmembrane region" description="Helical" evidence="1">
    <location>
        <begin position="173"/>
        <end position="193"/>
    </location>
</feature>
<protein>
    <submittedName>
        <fullName evidence="2">Uncharacterized protein</fullName>
    </submittedName>
</protein>
<dbReference type="EMBL" id="DSBX01000272">
    <property type="protein sequence ID" value="HDR00066.1"/>
    <property type="molecule type" value="Genomic_DNA"/>
</dbReference>
<feature type="transmembrane region" description="Helical" evidence="1">
    <location>
        <begin position="12"/>
        <end position="30"/>
    </location>
</feature>
<gene>
    <name evidence="2" type="ORF">ENN51_07280</name>
</gene>
<feature type="transmembrane region" description="Helical" evidence="1">
    <location>
        <begin position="72"/>
        <end position="91"/>
    </location>
</feature>
<comment type="caution">
    <text evidence="2">The sequence shown here is derived from an EMBL/GenBank/DDBJ whole genome shotgun (WGS) entry which is preliminary data.</text>
</comment>
<sequence>MHVLELLTTVPGIWVWVGALLTLAIFSFLFGDNPLYKVAEHLYVGVSVGYMITIYYWNFFKPDLIDPLFRGGQFIVIIPALLGLCYFAIFIQKLSWAVRIPMGFVLGWGAGVAVPAMLQSYIIRQIQGSLLAPEMLASWDTIVWGIVSFLGVITTVVYFFFSREQKGALKVVANIGIIYIMVGFGASFGYTVMARVSLLIGRLQFLLRDWLGVIS</sequence>
<evidence type="ECO:0000256" key="1">
    <source>
        <dbReference type="SAM" id="Phobius"/>
    </source>
</evidence>
<keyword evidence="1" id="KW-0472">Membrane</keyword>
<reference evidence="2" key="1">
    <citation type="journal article" date="2020" name="mSystems">
        <title>Genome- and Community-Level Interaction Insights into Carbon Utilization and Element Cycling Functions of Hydrothermarchaeota in Hydrothermal Sediment.</title>
        <authorList>
            <person name="Zhou Z."/>
            <person name="Liu Y."/>
            <person name="Xu W."/>
            <person name="Pan J."/>
            <person name="Luo Z.H."/>
            <person name="Li M."/>
        </authorList>
    </citation>
    <scope>NUCLEOTIDE SEQUENCE [LARGE SCALE GENOMIC DNA]</scope>
    <source>
        <strain evidence="2">SpSt-1182</strain>
    </source>
</reference>
<proteinExistence type="predicted"/>
<organism evidence="2">
    <name type="scientific">candidate division WOR-3 bacterium</name>
    <dbReference type="NCBI Taxonomy" id="2052148"/>
    <lineage>
        <taxon>Bacteria</taxon>
        <taxon>Bacteria division WOR-3</taxon>
    </lineage>
</organism>
<name>A0A7V0T6G8_UNCW3</name>
<evidence type="ECO:0000313" key="2">
    <source>
        <dbReference type="EMBL" id="HDR00066.1"/>
    </source>
</evidence>
<accession>A0A7V0T6G8</accession>
<keyword evidence="1" id="KW-1133">Transmembrane helix</keyword>
<keyword evidence="1" id="KW-0812">Transmembrane</keyword>
<feature type="transmembrane region" description="Helical" evidence="1">
    <location>
        <begin position="142"/>
        <end position="161"/>
    </location>
</feature>
<feature type="transmembrane region" description="Helical" evidence="1">
    <location>
        <begin position="42"/>
        <end position="60"/>
    </location>
</feature>
<dbReference type="Proteomes" id="UP000885672">
    <property type="component" value="Unassembled WGS sequence"/>
</dbReference>
<dbReference type="AlphaFoldDB" id="A0A7V0T6G8"/>
<feature type="transmembrane region" description="Helical" evidence="1">
    <location>
        <begin position="103"/>
        <end position="122"/>
    </location>
</feature>